<dbReference type="SUPFAM" id="SSF55797">
    <property type="entry name" value="PR-1-like"/>
    <property type="match status" value="1"/>
</dbReference>
<evidence type="ECO:0000259" key="2">
    <source>
        <dbReference type="Pfam" id="PF00188"/>
    </source>
</evidence>
<feature type="domain" description="SCP" evidence="2">
    <location>
        <begin position="177"/>
        <end position="297"/>
    </location>
</feature>
<dbReference type="RefSeq" id="WP_028976998.1">
    <property type="nucleotide sequence ID" value="NZ_AP021853.1"/>
</dbReference>
<evidence type="ECO:0000313" key="3">
    <source>
        <dbReference type="EMBL" id="BBN99666.1"/>
    </source>
</evidence>
<keyword evidence="5" id="KW-1185">Reference proteome</keyword>
<evidence type="ECO:0000313" key="6">
    <source>
        <dbReference type="Proteomes" id="UP000326951"/>
    </source>
</evidence>
<dbReference type="Proteomes" id="UP000326951">
    <property type="component" value="Chromosome"/>
</dbReference>
<feature type="region of interest" description="Disordered" evidence="1">
    <location>
        <begin position="37"/>
        <end position="169"/>
    </location>
</feature>
<feature type="compositionally biased region" description="Low complexity" evidence="1">
    <location>
        <begin position="138"/>
        <end position="166"/>
    </location>
</feature>
<feature type="compositionally biased region" description="Polar residues" evidence="1">
    <location>
        <begin position="37"/>
        <end position="46"/>
    </location>
</feature>
<dbReference type="Pfam" id="PF00188">
    <property type="entry name" value="CAP"/>
    <property type="match status" value="1"/>
</dbReference>
<sequence>MRFFKYAVSGLLVLFLIFFISSNADIVSLKSAHASISKSHLQTKQSPKAEKKTDPAKKATKKATTKKAAKKTKAVKKVAKKKATPKAAKKTVKKKTAPKQSAARKTAKRINKKTVDQPKKTNAKQAHHAVHQQSKPTPVASQAAAAAKPVAAQPHPQPQAQPASAQDNPSVEQQIVGLVNQVRTQNGLGSLQVKAELTNAARQWSSGQFANGAMSHGMMNFSRTTVAGQNVAYAKGDLATFGWDQIWSAQATMDGWMNSPEHRANILKPDYKYIGVGVIYGQKNGSSDGWAFFTQDFSD</sequence>
<feature type="compositionally biased region" description="Basic residues" evidence="1">
    <location>
        <begin position="58"/>
        <end position="97"/>
    </location>
</feature>
<dbReference type="PANTHER" id="PTHR31157:SF1">
    <property type="entry name" value="SCP DOMAIN-CONTAINING PROTEIN"/>
    <property type="match status" value="1"/>
</dbReference>
<feature type="compositionally biased region" description="Basic residues" evidence="1">
    <location>
        <begin position="121"/>
        <end position="130"/>
    </location>
</feature>
<protein>
    <submittedName>
        <fullName evidence="4">CAP domain-containing protein</fullName>
    </submittedName>
</protein>
<dbReference type="EMBL" id="AP021853">
    <property type="protein sequence ID" value="BBN99666.1"/>
    <property type="molecule type" value="Genomic_DNA"/>
</dbReference>
<dbReference type="InterPro" id="IPR014044">
    <property type="entry name" value="CAP_dom"/>
</dbReference>
<reference evidence="4 5" key="1">
    <citation type="submission" date="2018-01" db="EMBL/GenBank/DDBJ databases">
        <title>Complete genome sequencing of Sporolactobacillus terrae DLG3.</title>
        <authorList>
            <person name="Nam Y.-D."/>
            <person name="Kang J."/>
            <person name="Chung W.-H."/>
        </authorList>
    </citation>
    <scope>NUCLEOTIDE SEQUENCE [LARGE SCALE GENOMIC DNA]</scope>
    <source>
        <strain evidence="4 5">DLG3</strain>
    </source>
</reference>
<dbReference type="Proteomes" id="UP000285882">
    <property type="component" value="Chromosome"/>
</dbReference>
<dbReference type="InterPro" id="IPR035940">
    <property type="entry name" value="CAP_sf"/>
</dbReference>
<dbReference type="AlphaFoldDB" id="A0A410DAY6"/>
<name>A0A410DAY6_9BACL</name>
<dbReference type="PANTHER" id="PTHR31157">
    <property type="entry name" value="SCP DOMAIN-CONTAINING PROTEIN"/>
    <property type="match status" value="1"/>
</dbReference>
<dbReference type="Gene3D" id="3.40.33.10">
    <property type="entry name" value="CAP"/>
    <property type="match status" value="1"/>
</dbReference>
<reference evidence="3 6" key="2">
    <citation type="submission" date="2019-09" db="EMBL/GenBank/DDBJ databases">
        <title>Complete genome sequence of Sporolactobacillus terrae 70-3.</title>
        <authorList>
            <person name="Tanaka N."/>
            <person name="Shiwa Y."/>
            <person name="Fujita N."/>
            <person name="Tanasupawat S."/>
        </authorList>
    </citation>
    <scope>NUCLEOTIDE SEQUENCE [LARGE SCALE GENOMIC DNA]</scope>
    <source>
        <strain evidence="3 6">70-3</strain>
    </source>
</reference>
<dbReference type="EMBL" id="CP025688">
    <property type="protein sequence ID" value="QAA23261.1"/>
    <property type="molecule type" value="Genomic_DNA"/>
</dbReference>
<evidence type="ECO:0000313" key="5">
    <source>
        <dbReference type="Proteomes" id="UP000285882"/>
    </source>
</evidence>
<dbReference type="STRING" id="1449983.GCA_000647835_01733"/>
<gene>
    <name evidence="4" type="ORF">C0674_11970</name>
    <name evidence="3" type="ORF">St703_23710</name>
</gene>
<evidence type="ECO:0000313" key="4">
    <source>
        <dbReference type="EMBL" id="QAA23261.1"/>
    </source>
</evidence>
<evidence type="ECO:0000256" key="1">
    <source>
        <dbReference type="SAM" id="MobiDB-lite"/>
    </source>
</evidence>
<dbReference type="CDD" id="cd05379">
    <property type="entry name" value="CAP_bacterial"/>
    <property type="match status" value="1"/>
</dbReference>
<feature type="compositionally biased region" description="Basic and acidic residues" evidence="1">
    <location>
        <begin position="47"/>
        <end position="57"/>
    </location>
</feature>
<proteinExistence type="predicted"/>
<accession>A0A410DAY6</accession>
<organism evidence="3 6">
    <name type="scientific">Sporolactobacillus terrae</name>
    <dbReference type="NCBI Taxonomy" id="269673"/>
    <lineage>
        <taxon>Bacteria</taxon>
        <taxon>Bacillati</taxon>
        <taxon>Bacillota</taxon>
        <taxon>Bacilli</taxon>
        <taxon>Bacillales</taxon>
        <taxon>Sporolactobacillaceae</taxon>
        <taxon>Sporolactobacillus</taxon>
    </lineage>
</organism>